<sequence length="89" mass="9603">MAKPQKQRPKTSSASLNTARQSAAKQAVKKRVKAPSRISKDQVADATAQINIQFAQVQALYAQPKQTRDAAPSVLEADVQDLAAVMKTL</sequence>
<reference evidence="2" key="1">
    <citation type="submission" date="2019-01" db="EMBL/GenBank/DDBJ databases">
        <title>Draft genome sequences of three monokaryotic isolates of the white-rot basidiomycete fungus Dichomitus squalens.</title>
        <authorList>
            <consortium name="DOE Joint Genome Institute"/>
            <person name="Lopez S.C."/>
            <person name="Andreopoulos B."/>
            <person name="Pangilinan J."/>
            <person name="Lipzen A."/>
            <person name="Riley R."/>
            <person name="Ahrendt S."/>
            <person name="Ng V."/>
            <person name="Barry K."/>
            <person name="Daum C."/>
            <person name="Grigoriev I.V."/>
            <person name="Hilden K.S."/>
            <person name="Makela M.R."/>
            <person name="de Vries R.P."/>
        </authorList>
    </citation>
    <scope>NUCLEOTIDE SEQUENCE [LARGE SCALE GENOMIC DNA]</scope>
    <source>
        <strain evidence="2">OM18370.1</strain>
    </source>
</reference>
<feature type="region of interest" description="Disordered" evidence="1">
    <location>
        <begin position="1"/>
        <end position="41"/>
    </location>
</feature>
<evidence type="ECO:0000256" key="1">
    <source>
        <dbReference type="SAM" id="MobiDB-lite"/>
    </source>
</evidence>
<evidence type="ECO:0000313" key="2">
    <source>
        <dbReference type="EMBL" id="TBU29517.1"/>
    </source>
</evidence>
<dbReference type="EMBL" id="ML143412">
    <property type="protein sequence ID" value="TBU29517.1"/>
    <property type="molecule type" value="Genomic_DNA"/>
</dbReference>
<organism evidence="2">
    <name type="scientific">Dichomitus squalens</name>
    <dbReference type="NCBI Taxonomy" id="114155"/>
    <lineage>
        <taxon>Eukaryota</taxon>
        <taxon>Fungi</taxon>
        <taxon>Dikarya</taxon>
        <taxon>Basidiomycota</taxon>
        <taxon>Agaricomycotina</taxon>
        <taxon>Agaricomycetes</taxon>
        <taxon>Polyporales</taxon>
        <taxon>Polyporaceae</taxon>
        <taxon>Dichomitus</taxon>
    </lineage>
</organism>
<dbReference type="OrthoDB" id="2750625at2759"/>
<dbReference type="AlphaFoldDB" id="A0A4Q9MQP0"/>
<name>A0A4Q9MQP0_9APHY</name>
<accession>A0A4Q9MQP0</accession>
<dbReference type="Proteomes" id="UP000292957">
    <property type="component" value="Unassembled WGS sequence"/>
</dbReference>
<protein>
    <submittedName>
        <fullName evidence="2">Uncharacterized protein</fullName>
    </submittedName>
</protein>
<gene>
    <name evidence="2" type="ORF">BD311DRAFT_756291</name>
</gene>
<proteinExistence type="predicted"/>